<evidence type="ECO:0000256" key="1">
    <source>
        <dbReference type="SAM" id="SignalP"/>
    </source>
</evidence>
<dbReference type="Proteomes" id="UP001315686">
    <property type="component" value="Unassembled WGS sequence"/>
</dbReference>
<keyword evidence="4" id="KW-1185">Reference proteome</keyword>
<proteinExistence type="predicted"/>
<feature type="chain" id="PRO_5042814772" evidence="1">
    <location>
        <begin position="19"/>
        <end position="461"/>
    </location>
</feature>
<dbReference type="AlphaFoldDB" id="A0AAP2G4T3"/>
<dbReference type="RefSeq" id="WP_327794854.1">
    <property type="nucleotide sequence ID" value="NZ_JADQAZ010000003.1"/>
</dbReference>
<gene>
    <name evidence="3" type="ORF">IV417_14665</name>
</gene>
<reference evidence="3 4" key="1">
    <citation type="journal article" date="2021" name="Arch. Microbiol.">
        <title>Harenicola maris gen. nov., sp. nov. isolated from the Sea of Japan shallow sediments.</title>
        <authorList>
            <person name="Romanenko L.A."/>
            <person name="Kurilenko V.V."/>
            <person name="Chernysheva N.Y."/>
            <person name="Tekutyeva L.A."/>
            <person name="Velansky P.V."/>
            <person name="Svetashev V.I."/>
            <person name="Isaeva M.P."/>
        </authorList>
    </citation>
    <scope>NUCLEOTIDE SEQUENCE [LARGE SCALE GENOMIC DNA]</scope>
    <source>
        <strain evidence="3 4">KMM 3653</strain>
    </source>
</reference>
<organism evidence="3 4">
    <name type="scientific">Harenicola maris</name>
    <dbReference type="NCBI Taxonomy" id="2841044"/>
    <lineage>
        <taxon>Bacteria</taxon>
        <taxon>Pseudomonadati</taxon>
        <taxon>Pseudomonadota</taxon>
        <taxon>Alphaproteobacteria</taxon>
        <taxon>Rhodobacterales</taxon>
        <taxon>Paracoccaceae</taxon>
        <taxon>Harenicola</taxon>
    </lineage>
</organism>
<keyword evidence="1" id="KW-0732">Signal</keyword>
<dbReference type="InterPro" id="IPR007655">
    <property type="entry name" value="Slam_C"/>
</dbReference>
<name>A0AAP2G4T3_9RHOB</name>
<evidence type="ECO:0000313" key="3">
    <source>
        <dbReference type="EMBL" id="MBT0958630.1"/>
    </source>
</evidence>
<dbReference type="Pfam" id="PF04575">
    <property type="entry name" value="SlipAM"/>
    <property type="match status" value="1"/>
</dbReference>
<feature type="domain" description="Surface lipoprotein assembly modifier C-terminal" evidence="2">
    <location>
        <begin position="277"/>
        <end position="446"/>
    </location>
</feature>
<feature type="signal peptide" evidence="1">
    <location>
        <begin position="1"/>
        <end position="18"/>
    </location>
</feature>
<dbReference type="EMBL" id="JADQAZ010000003">
    <property type="protein sequence ID" value="MBT0958630.1"/>
    <property type="molecule type" value="Genomic_DNA"/>
</dbReference>
<sequence length="461" mass="49848">MRRSGLAALALGIGLALAIPGHDAQAETRSLTLPQARLLARDALRDGQPALAYALAQRLLQANPDDVHALLVIAASAPLLGDAKAGREAGRAAFQAAKTPGLKFEAALMAARAAEIEEKYAVAQYWLRRAHQAAERPEHEAAAARVFQSVRRKSPFSARLSFSYAPSSNLNGGSTAEFLEVDDVVYAAALSGSARALSGTRLSFSGALSYDLSRGQDHNTKLGLNFYRSFNSLSEEAEDLAPNVEGSDLDYGVLDLTLTHKLRESAAYLPDEYSLTFGQSWYGGDALEQRLRLGVAKTYDLGEQSQLRFSLSAENRVSEQGRADRRVGRIGLQYGHRLASGDRVTLGLTAVATDTTEFNYRYTGTQVSLGYAKAEAVGGIRLSGNLAYRENYYPDYSLGIIASPDGRTDKRLSATLNAEIEAVSVYGFTPVVTLYGERTNSNYSRFETEDLGLSLGFRSAF</sequence>
<comment type="caution">
    <text evidence="3">The sequence shown here is derived from an EMBL/GenBank/DDBJ whole genome shotgun (WGS) entry which is preliminary data.</text>
</comment>
<evidence type="ECO:0000313" key="4">
    <source>
        <dbReference type="Proteomes" id="UP001315686"/>
    </source>
</evidence>
<protein>
    <submittedName>
        <fullName evidence="3">DUF560 domain-containing protein</fullName>
    </submittedName>
</protein>
<evidence type="ECO:0000259" key="2">
    <source>
        <dbReference type="Pfam" id="PF04575"/>
    </source>
</evidence>
<accession>A0AAP2G4T3</accession>